<comment type="caution">
    <text evidence="2">The sequence shown here is derived from an EMBL/GenBank/DDBJ whole genome shotgun (WGS) entry which is preliminary data.</text>
</comment>
<dbReference type="Proteomes" id="UP000233551">
    <property type="component" value="Unassembled WGS sequence"/>
</dbReference>
<accession>A0A2I0H1G0</accession>
<evidence type="ECO:0000313" key="3">
    <source>
        <dbReference type="Proteomes" id="UP000233551"/>
    </source>
</evidence>
<gene>
    <name evidence="2" type="ORF">CRG98_049982</name>
</gene>
<name>A0A2I0H1G0_PUNGR</name>
<feature type="compositionally biased region" description="Basic and acidic residues" evidence="1">
    <location>
        <begin position="85"/>
        <end position="101"/>
    </location>
</feature>
<organism evidence="2 3">
    <name type="scientific">Punica granatum</name>
    <name type="common">Pomegranate</name>
    <dbReference type="NCBI Taxonomy" id="22663"/>
    <lineage>
        <taxon>Eukaryota</taxon>
        <taxon>Viridiplantae</taxon>
        <taxon>Streptophyta</taxon>
        <taxon>Embryophyta</taxon>
        <taxon>Tracheophyta</taxon>
        <taxon>Spermatophyta</taxon>
        <taxon>Magnoliopsida</taxon>
        <taxon>eudicotyledons</taxon>
        <taxon>Gunneridae</taxon>
        <taxon>Pentapetalae</taxon>
        <taxon>rosids</taxon>
        <taxon>malvids</taxon>
        <taxon>Myrtales</taxon>
        <taxon>Lythraceae</taxon>
        <taxon>Punica</taxon>
    </lineage>
</organism>
<feature type="compositionally biased region" description="Basic residues" evidence="1">
    <location>
        <begin position="102"/>
        <end position="111"/>
    </location>
</feature>
<evidence type="ECO:0000256" key="1">
    <source>
        <dbReference type="SAM" id="MobiDB-lite"/>
    </source>
</evidence>
<feature type="compositionally biased region" description="Basic and acidic residues" evidence="1">
    <location>
        <begin position="22"/>
        <end position="59"/>
    </location>
</feature>
<protein>
    <submittedName>
        <fullName evidence="2">Uncharacterized protein</fullName>
    </submittedName>
</protein>
<dbReference type="AlphaFoldDB" id="A0A2I0H1G0"/>
<proteinExistence type="predicted"/>
<sequence length="111" mass="12821">MKNLTSLSRRGVLPSLDVPGEESGKWQEGRVTRRDVTGNRRPSLDKPETMRESSVKKTVDPVKREWMERRLCVVLGLSDRDHLFTGERVDRGGPFERDGTTRRSRGKKWRA</sequence>
<keyword evidence="3" id="KW-1185">Reference proteome</keyword>
<evidence type="ECO:0000313" key="2">
    <source>
        <dbReference type="EMBL" id="PKH86501.1"/>
    </source>
</evidence>
<reference evidence="2 3" key="1">
    <citation type="submission" date="2017-11" db="EMBL/GenBank/DDBJ databases">
        <title>De-novo sequencing of pomegranate (Punica granatum L.) genome.</title>
        <authorList>
            <person name="Akparov Z."/>
            <person name="Amiraslanov A."/>
            <person name="Hajiyeva S."/>
            <person name="Abbasov M."/>
            <person name="Kaur K."/>
            <person name="Hamwieh A."/>
            <person name="Solovyev V."/>
            <person name="Salamov A."/>
            <person name="Braich B."/>
            <person name="Kosarev P."/>
            <person name="Mahmoud A."/>
            <person name="Hajiyev E."/>
            <person name="Babayeva S."/>
            <person name="Izzatullayeva V."/>
            <person name="Mammadov A."/>
            <person name="Mammadov A."/>
            <person name="Sharifova S."/>
            <person name="Ojaghi J."/>
            <person name="Eynullazada K."/>
            <person name="Bayramov B."/>
            <person name="Abdulazimova A."/>
            <person name="Shahmuradov I."/>
        </authorList>
    </citation>
    <scope>NUCLEOTIDE SEQUENCE [LARGE SCALE GENOMIC DNA]</scope>
    <source>
        <strain evidence="3">cv. AG2017</strain>
        <tissue evidence="2">Leaf</tissue>
    </source>
</reference>
<feature type="region of interest" description="Disordered" evidence="1">
    <location>
        <begin position="1"/>
        <end position="59"/>
    </location>
</feature>
<feature type="region of interest" description="Disordered" evidence="1">
    <location>
        <begin position="85"/>
        <end position="111"/>
    </location>
</feature>
<dbReference type="EMBL" id="PGOL01044023">
    <property type="protein sequence ID" value="PKH86501.1"/>
    <property type="molecule type" value="Genomic_DNA"/>
</dbReference>